<evidence type="ECO:0000259" key="10">
    <source>
        <dbReference type="PROSITE" id="PS50928"/>
    </source>
</evidence>
<evidence type="ECO:0000313" key="11">
    <source>
        <dbReference type="EMBL" id="QGF24807.1"/>
    </source>
</evidence>
<reference evidence="11 12" key="1">
    <citation type="submission" date="2019-10" db="EMBL/GenBank/DDBJ databases">
        <title>Genomic analysis of Raineyella sp. CBA3103.</title>
        <authorList>
            <person name="Roh S.W."/>
        </authorList>
    </citation>
    <scope>NUCLEOTIDE SEQUENCE [LARGE SCALE GENOMIC DNA]</scope>
    <source>
        <strain evidence="11 12">CBA3103</strain>
    </source>
</reference>
<dbReference type="PANTHER" id="PTHR30614:SF37">
    <property type="entry name" value="AMINO-ACID ABC TRANSPORTER PERMEASE PROTEIN YHDX-RELATED"/>
    <property type="match status" value="1"/>
</dbReference>
<gene>
    <name evidence="11" type="ORF">Rai3103_15555</name>
</gene>
<dbReference type="GO" id="GO:0006865">
    <property type="term" value="P:amino acid transport"/>
    <property type="evidence" value="ECO:0007669"/>
    <property type="project" value="UniProtKB-KW"/>
</dbReference>
<evidence type="ECO:0000256" key="4">
    <source>
        <dbReference type="ARBA" id="ARBA00022475"/>
    </source>
</evidence>
<dbReference type="GO" id="GO:0043190">
    <property type="term" value="C:ATP-binding cassette (ABC) transporter complex"/>
    <property type="evidence" value="ECO:0007669"/>
    <property type="project" value="InterPro"/>
</dbReference>
<dbReference type="Proteomes" id="UP000386847">
    <property type="component" value="Chromosome"/>
</dbReference>
<dbReference type="KEGG" id="rain:Rai3103_15555"/>
<dbReference type="Gene3D" id="1.10.3720.10">
    <property type="entry name" value="MetI-like"/>
    <property type="match status" value="1"/>
</dbReference>
<keyword evidence="7 9" id="KW-1133">Transmembrane helix</keyword>
<dbReference type="PANTHER" id="PTHR30614">
    <property type="entry name" value="MEMBRANE COMPONENT OF AMINO ACID ABC TRANSPORTER"/>
    <property type="match status" value="1"/>
</dbReference>
<evidence type="ECO:0000256" key="6">
    <source>
        <dbReference type="ARBA" id="ARBA00022970"/>
    </source>
</evidence>
<dbReference type="SUPFAM" id="SSF161098">
    <property type="entry name" value="MetI-like"/>
    <property type="match status" value="1"/>
</dbReference>
<dbReference type="RefSeq" id="WP_153573336.1">
    <property type="nucleotide sequence ID" value="NZ_CP045725.1"/>
</dbReference>
<evidence type="ECO:0000256" key="7">
    <source>
        <dbReference type="ARBA" id="ARBA00022989"/>
    </source>
</evidence>
<evidence type="ECO:0000256" key="1">
    <source>
        <dbReference type="ARBA" id="ARBA00004651"/>
    </source>
</evidence>
<keyword evidence="3 9" id="KW-0813">Transport</keyword>
<dbReference type="PROSITE" id="PS50928">
    <property type="entry name" value="ABC_TM1"/>
    <property type="match status" value="1"/>
</dbReference>
<proteinExistence type="inferred from homology"/>
<dbReference type="InterPro" id="IPR010065">
    <property type="entry name" value="AA_ABC_transptr_permease_3TM"/>
</dbReference>
<dbReference type="InterPro" id="IPR043429">
    <property type="entry name" value="ArtM/GltK/GlnP/TcyL/YhdX-like"/>
</dbReference>
<sequence>MQGLVDLLTQYNVFSAFWMTIRLTLVSALGALVIGTIIAIMRVSPVPSLRAFGAGYVNIIRNTPLTLIITFCVLGLYLFMNLHLLPDSVDPKAQLFTWAVVGLSVYHATFVAEGIRSGINTVPQGQAEAARAIGLTFGQSLAQVVLPQALRAAITPLGNTFIALTKNTTVVSAAGVAEASYLMKNMIEFSPQFLYAIFFLMALGFVILTLPAGLFFSWASTKWQVQR</sequence>
<feature type="transmembrane region" description="Helical" evidence="9">
    <location>
        <begin position="20"/>
        <end position="43"/>
    </location>
</feature>
<feature type="transmembrane region" description="Helical" evidence="9">
    <location>
        <begin position="64"/>
        <end position="83"/>
    </location>
</feature>
<dbReference type="InterPro" id="IPR000515">
    <property type="entry name" value="MetI-like"/>
</dbReference>
<dbReference type="CDD" id="cd06261">
    <property type="entry name" value="TM_PBP2"/>
    <property type="match status" value="1"/>
</dbReference>
<accession>A0A5Q2FG75</accession>
<dbReference type="InterPro" id="IPR035906">
    <property type="entry name" value="MetI-like_sf"/>
</dbReference>
<dbReference type="AlphaFoldDB" id="A0A5Q2FG75"/>
<keyword evidence="4" id="KW-1003">Cell membrane</keyword>
<comment type="subcellular location">
    <subcellularLocation>
        <location evidence="1 9">Cell membrane</location>
        <topology evidence="1 9">Multi-pass membrane protein</topology>
    </subcellularLocation>
</comment>
<evidence type="ECO:0000256" key="5">
    <source>
        <dbReference type="ARBA" id="ARBA00022692"/>
    </source>
</evidence>
<evidence type="ECO:0000313" key="12">
    <source>
        <dbReference type="Proteomes" id="UP000386847"/>
    </source>
</evidence>
<organism evidence="11 12">
    <name type="scientific">Raineyella fluvialis</name>
    <dbReference type="NCBI Taxonomy" id="2662261"/>
    <lineage>
        <taxon>Bacteria</taxon>
        <taxon>Bacillati</taxon>
        <taxon>Actinomycetota</taxon>
        <taxon>Actinomycetes</taxon>
        <taxon>Propionibacteriales</taxon>
        <taxon>Propionibacteriaceae</taxon>
        <taxon>Raineyella</taxon>
    </lineage>
</organism>
<evidence type="ECO:0000256" key="3">
    <source>
        <dbReference type="ARBA" id="ARBA00022448"/>
    </source>
</evidence>
<dbReference type="EMBL" id="CP045725">
    <property type="protein sequence ID" value="QGF24807.1"/>
    <property type="molecule type" value="Genomic_DNA"/>
</dbReference>
<keyword evidence="8 9" id="KW-0472">Membrane</keyword>
<dbReference type="GO" id="GO:0022857">
    <property type="term" value="F:transmembrane transporter activity"/>
    <property type="evidence" value="ECO:0007669"/>
    <property type="project" value="InterPro"/>
</dbReference>
<evidence type="ECO:0000256" key="9">
    <source>
        <dbReference type="RuleBase" id="RU363032"/>
    </source>
</evidence>
<feature type="domain" description="ABC transmembrane type-1" evidence="10">
    <location>
        <begin position="17"/>
        <end position="216"/>
    </location>
</feature>
<dbReference type="Pfam" id="PF00528">
    <property type="entry name" value="BPD_transp_1"/>
    <property type="match status" value="1"/>
</dbReference>
<protein>
    <submittedName>
        <fullName evidence="11">ABC transporter permease subunit</fullName>
    </submittedName>
</protein>
<keyword evidence="12" id="KW-1185">Reference proteome</keyword>
<keyword evidence="5 9" id="KW-0812">Transmembrane</keyword>
<name>A0A5Q2FG75_9ACTN</name>
<dbReference type="NCBIfam" id="TIGR01726">
    <property type="entry name" value="HEQRo_perm_3TM"/>
    <property type="match status" value="1"/>
</dbReference>
<evidence type="ECO:0000256" key="8">
    <source>
        <dbReference type="ARBA" id="ARBA00023136"/>
    </source>
</evidence>
<keyword evidence="6" id="KW-0029">Amino-acid transport</keyword>
<feature type="transmembrane region" description="Helical" evidence="9">
    <location>
        <begin position="193"/>
        <end position="219"/>
    </location>
</feature>
<comment type="similarity">
    <text evidence="2">Belongs to the binding-protein-dependent transport system permease family. HisMQ subfamily.</text>
</comment>
<evidence type="ECO:0000256" key="2">
    <source>
        <dbReference type="ARBA" id="ARBA00010072"/>
    </source>
</evidence>